<evidence type="ECO:0000256" key="7">
    <source>
        <dbReference type="ARBA" id="ARBA00023277"/>
    </source>
</evidence>
<dbReference type="Proteomes" id="UP000245708">
    <property type="component" value="Unassembled WGS sequence"/>
</dbReference>
<dbReference type="PANTHER" id="PTHR32438">
    <property type="entry name" value="4-ALPHA-GLUCANOTRANSFERASE DPE1, CHLOROPLASTIC/AMYLOPLASTIC"/>
    <property type="match status" value="1"/>
</dbReference>
<keyword evidence="12" id="KW-1185">Reference proteome</keyword>
<dbReference type="EC" id="2.4.1.25" evidence="3 10"/>
<dbReference type="InterPro" id="IPR003385">
    <property type="entry name" value="Glyco_hydro_77"/>
</dbReference>
<keyword evidence="7 10" id="KW-0119">Carbohydrate metabolism</keyword>
<comment type="caution">
    <text evidence="11">The sequence shown here is derived from an EMBL/GenBank/DDBJ whole genome shotgun (WGS) entry which is preliminary data.</text>
</comment>
<dbReference type="InterPro" id="IPR017853">
    <property type="entry name" value="GH"/>
</dbReference>
<dbReference type="PANTHER" id="PTHR32438:SF5">
    <property type="entry name" value="4-ALPHA-GLUCANOTRANSFERASE DPE1, CHLOROPLASTIC_AMYLOPLASTIC"/>
    <property type="match status" value="1"/>
</dbReference>
<evidence type="ECO:0000256" key="6">
    <source>
        <dbReference type="ARBA" id="ARBA00022679"/>
    </source>
</evidence>
<name>A0A316GIK1_9RHOB</name>
<evidence type="ECO:0000256" key="8">
    <source>
        <dbReference type="ARBA" id="ARBA00031423"/>
    </source>
</evidence>
<dbReference type="GO" id="GO:0004134">
    <property type="term" value="F:4-alpha-glucanotransferase activity"/>
    <property type="evidence" value="ECO:0007669"/>
    <property type="project" value="UniProtKB-EC"/>
</dbReference>
<dbReference type="SUPFAM" id="SSF51445">
    <property type="entry name" value="(Trans)glycosidases"/>
    <property type="match status" value="1"/>
</dbReference>
<evidence type="ECO:0000256" key="2">
    <source>
        <dbReference type="ARBA" id="ARBA00005684"/>
    </source>
</evidence>
<gene>
    <name evidence="11" type="ORF">C7455_104247</name>
</gene>
<reference evidence="11 12" key="1">
    <citation type="submission" date="2018-05" db="EMBL/GenBank/DDBJ databases">
        <title>Genomic Encyclopedia of Type Strains, Phase IV (KMG-IV): sequencing the most valuable type-strain genomes for metagenomic binning, comparative biology and taxonomic classification.</title>
        <authorList>
            <person name="Goeker M."/>
        </authorList>
    </citation>
    <scope>NUCLEOTIDE SEQUENCE [LARGE SCALE GENOMIC DNA]</scope>
    <source>
        <strain evidence="11 12">DSM 16097</strain>
    </source>
</reference>
<comment type="similarity">
    <text evidence="2 10">Belongs to the disproportionating enzyme family.</text>
</comment>
<dbReference type="OrthoDB" id="9763489at2"/>
<keyword evidence="6 10" id="KW-0808">Transferase</keyword>
<evidence type="ECO:0000256" key="5">
    <source>
        <dbReference type="ARBA" id="ARBA00022676"/>
    </source>
</evidence>
<evidence type="ECO:0000256" key="10">
    <source>
        <dbReference type="RuleBase" id="RU361207"/>
    </source>
</evidence>
<evidence type="ECO:0000256" key="1">
    <source>
        <dbReference type="ARBA" id="ARBA00000439"/>
    </source>
</evidence>
<evidence type="ECO:0000256" key="9">
    <source>
        <dbReference type="ARBA" id="ARBA00031501"/>
    </source>
</evidence>
<dbReference type="NCBIfam" id="TIGR00217">
    <property type="entry name" value="malQ"/>
    <property type="match status" value="1"/>
</dbReference>
<evidence type="ECO:0000313" key="11">
    <source>
        <dbReference type="EMBL" id="PWK60610.1"/>
    </source>
</evidence>
<dbReference type="EMBL" id="QGGW01000004">
    <property type="protein sequence ID" value="PWK60610.1"/>
    <property type="molecule type" value="Genomic_DNA"/>
</dbReference>
<evidence type="ECO:0000256" key="4">
    <source>
        <dbReference type="ARBA" id="ARBA00020295"/>
    </source>
</evidence>
<organism evidence="11 12">
    <name type="scientific">Roseicyclus mahoneyensis</name>
    <dbReference type="NCBI Taxonomy" id="164332"/>
    <lineage>
        <taxon>Bacteria</taxon>
        <taxon>Pseudomonadati</taxon>
        <taxon>Pseudomonadota</taxon>
        <taxon>Alphaproteobacteria</taxon>
        <taxon>Rhodobacterales</taxon>
        <taxon>Roseobacteraceae</taxon>
        <taxon>Roseicyclus</taxon>
    </lineage>
</organism>
<dbReference type="Pfam" id="PF02446">
    <property type="entry name" value="Glyco_hydro_77"/>
    <property type="match status" value="1"/>
</dbReference>
<evidence type="ECO:0000313" key="12">
    <source>
        <dbReference type="Proteomes" id="UP000245708"/>
    </source>
</evidence>
<dbReference type="GO" id="GO:0005975">
    <property type="term" value="P:carbohydrate metabolic process"/>
    <property type="evidence" value="ECO:0007669"/>
    <property type="project" value="InterPro"/>
</dbReference>
<dbReference type="RefSeq" id="WP_109667951.1">
    <property type="nucleotide sequence ID" value="NZ_QGGW01000004.1"/>
</dbReference>
<keyword evidence="5 10" id="KW-0328">Glycosyltransferase</keyword>
<sequence length="616" mass="65452">MTDPIADLATALGILPRYTDQMGGIRETGRETARALMAAMGVMVSTETEAGAHLAARRAEEAARALPRYVILTPDAPARLSADPGAWVIDHEDGQQTEGRGPDLPPLPLGLHVLHAGDCETTLLAAPAHLPLPPRGWGVTAPLWGLRPPERAGFADFEDLKRSGLSLARAGAGFFGINPIHACFPTEPGWASPYSPSHRRRLNALYIANGAGVATGPLVDYASEIPAKRAALRAAFETFTGHSDFDAFRAAEGAPLTQFAAHQALSEVHGALWTDWPATLHDPASAVRSVPPDRVRHHQWLQWMAHRQLTETQAALTGAGMRHGLYLDLAVGTHPAGAETWADRTSFARGVSLGAPPDPFAPDGQRWSLAPFDPQAIMRGHFAPLADTLRQQLRYAKLLRIDHILGFDRAFWVPDQVGLPGAYVAMPRDAMLAVVRIEAARAGATVIGEDLGNIPDGLQGALAETGILGCRLLQFERDTPPETYPAPTLAAFGTHDLPTLAGWADGGDIRARNAIGRIGDDTLHHGLAGRADDARAFAAMAGGNDAGAMHAALARAGSALVAVQIEDVLEMAEQTNLPGTVDEYPNWRRKLPVAGEALGGDARLTNVADAMRAAGR</sequence>
<protein>
    <recommendedName>
        <fullName evidence="4 10">4-alpha-glucanotransferase</fullName>
        <ecNumber evidence="3 10">2.4.1.25</ecNumber>
    </recommendedName>
    <alternativeName>
        <fullName evidence="8 10">Amylomaltase</fullName>
    </alternativeName>
    <alternativeName>
        <fullName evidence="9 10">Disproportionating enzyme</fullName>
    </alternativeName>
</protein>
<proteinExistence type="inferred from homology"/>
<dbReference type="Gene3D" id="3.20.20.80">
    <property type="entry name" value="Glycosidases"/>
    <property type="match status" value="1"/>
</dbReference>
<evidence type="ECO:0000256" key="3">
    <source>
        <dbReference type="ARBA" id="ARBA00012560"/>
    </source>
</evidence>
<comment type="catalytic activity">
    <reaction evidence="1 10">
        <text>Transfers a segment of a (1-&gt;4)-alpha-D-glucan to a new position in an acceptor, which may be glucose or a (1-&gt;4)-alpha-D-glucan.</text>
        <dbReference type="EC" id="2.4.1.25"/>
    </reaction>
</comment>
<dbReference type="AlphaFoldDB" id="A0A316GIK1"/>
<accession>A0A316GIK1</accession>